<keyword evidence="3" id="KW-1185">Reference proteome</keyword>
<organism evidence="2 3">
    <name type="scientific">Ilex paraguariensis</name>
    <name type="common">yerba mate</name>
    <dbReference type="NCBI Taxonomy" id="185542"/>
    <lineage>
        <taxon>Eukaryota</taxon>
        <taxon>Viridiplantae</taxon>
        <taxon>Streptophyta</taxon>
        <taxon>Embryophyta</taxon>
        <taxon>Tracheophyta</taxon>
        <taxon>Spermatophyta</taxon>
        <taxon>Magnoliopsida</taxon>
        <taxon>eudicotyledons</taxon>
        <taxon>Gunneridae</taxon>
        <taxon>Pentapetalae</taxon>
        <taxon>asterids</taxon>
        <taxon>campanulids</taxon>
        <taxon>Aquifoliales</taxon>
        <taxon>Aquifoliaceae</taxon>
        <taxon>Ilex</taxon>
    </lineage>
</organism>
<proteinExistence type="predicted"/>
<dbReference type="Proteomes" id="UP001642360">
    <property type="component" value="Unassembled WGS sequence"/>
</dbReference>
<feature type="compositionally biased region" description="Basic and acidic residues" evidence="1">
    <location>
        <begin position="20"/>
        <end position="42"/>
    </location>
</feature>
<comment type="caution">
    <text evidence="2">The sequence shown here is derived from an EMBL/GenBank/DDBJ whole genome shotgun (WGS) entry which is preliminary data.</text>
</comment>
<dbReference type="AlphaFoldDB" id="A0ABC8UPL5"/>
<protein>
    <submittedName>
        <fullName evidence="2">Uncharacterized protein</fullName>
    </submittedName>
</protein>
<evidence type="ECO:0000313" key="3">
    <source>
        <dbReference type="Proteomes" id="UP001642360"/>
    </source>
</evidence>
<sequence length="82" mass="9273">MEVTYKSIEESLAALLARSTESRHRESTERKTQAVVDRRKGAETPSKGSLGGLEVWERFWAKCPKGPKISIDRVGLFKILRV</sequence>
<accession>A0ABC8UPL5</accession>
<gene>
    <name evidence="2" type="ORF">ILEXP_LOCUS53239</name>
</gene>
<feature type="region of interest" description="Disordered" evidence="1">
    <location>
        <begin position="19"/>
        <end position="48"/>
    </location>
</feature>
<evidence type="ECO:0000256" key="1">
    <source>
        <dbReference type="SAM" id="MobiDB-lite"/>
    </source>
</evidence>
<reference evidence="2 3" key="1">
    <citation type="submission" date="2024-02" db="EMBL/GenBank/DDBJ databases">
        <authorList>
            <person name="Vignale AGUSTIN F."/>
            <person name="Sosa J E."/>
            <person name="Modenutti C."/>
        </authorList>
    </citation>
    <scope>NUCLEOTIDE SEQUENCE [LARGE SCALE GENOMIC DNA]</scope>
</reference>
<name>A0ABC8UPL5_9AQUA</name>
<evidence type="ECO:0000313" key="2">
    <source>
        <dbReference type="EMBL" id="CAK9183003.1"/>
    </source>
</evidence>
<dbReference type="EMBL" id="CAUOFW020008502">
    <property type="protein sequence ID" value="CAK9183003.1"/>
    <property type="molecule type" value="Genomic_DNA"/>
</dbReference>